<keyword evidence="2" id="KW-0479">Metal-binding</keyword>
<dbReference type="FunFam" id="2.60.120.330:FF:000045">
    <property type="entry name" value="Oxidoreductase, 2OG-Fe(II) oxygenase family, putative"/>
    <property type="match status" value="1"/>
</dbReference>
<evidence type="ECO:0000259" key="4">
    <source>
        <dbReference type="PROSITE" id="PS51471"/>
    </source>
</evidence>
<feature type="region of interest" description="Disordered" evidence="3">
    <location>
        <begin position="1"/>
        <end position="23"/>
    </location>
</feature>
<dbReference type="InterPro" id="IPR050231">
    <property type="entry name" value="Iron_ascorbate_oxido_reductase"/>
</dbReference>
<dbReference type="InterPro" id="IPR005123">
    <property type="entry name" value="Oxoglu/Fe-dep_dioxygenase_dom"/>
</dbReference>
<organism evidence="5 6">
    <name type="scientific">Cryomyces minteri</name>
    <dbReference type="NCBI Taxonomy" id="331657"/>
    <lineage>
        <taxon>Eukaryota</taxon>
        <taxon>Fungi</taxon>
        <taxon>Dikarya</taxon>
        <taxon>Ascomycota</taxon>
        <taxon>Pezizomycotina</taxon>
        <taxon>Dothideomycetes</taxon>
        <taxon>Dothideomycetes incertae sedis</taxon>
        <taxon>Cryomyces</taxon>
    </lineage>
</organism>
<reference evidence="5 6" key="1">
    <citation type="submission" date="2017-03" db="EMBL/GenBank/DDBJ databases">
        <title>Genomes of endolithic fungi from Antarctica.</title>
        <authorList>
            <person name="Coleine C."/>
            <person name="Masonjones S."/>
            <person name="Stajich J.E."/>
        </authorList>
    </citation>
    <scope>NUCLEOTIDE SEQUENCE [LARGE SCALE GENOMIC DNA]</scope>
    <source>
        <strain evidence="5 6">CCFEE 5187</strain>
    </source>
</reference>
<protein>
    <recommendedName>
        <fullName evidence="4">Fe2OG dioxygenase domain-containing protein</fullName>
    </recommendedName>
</protein>
<gene>
    <name evidence="5" type="ORF">B0A49_12721</name>
</gene>
<dbReference type="STRING" id="331657.A0A4U0WAZ7"/>
<comment type="similarity">
    <text evidence="1 2">Belongs to the iron/ascorbate-dependent oxidoreductase family.</text>
</comment>
<evidence type="ECO:0000256" key="1">
    <source>
        <dbReference type="ARBA" id="ARBA00008056"/>
    </source>
</evidence>
<dbReference type="SUPFAM" id="SSF51197">
    <property type="entry name" value="Clavaminate synthase-like"/>
    <property type="match status" value="1"/>
</dbReference>
<dbReference type="GO" id="GO:0046872">
    <property type="term" value="F:metal ion binding"/>
    <property type="evidence" value="ECO:0007669"/>
    <property type="project" value="UniProtKB-KW"/>
</dbReference>
<dbReference type="Gene3D" id="2.60.120.330">
    <property type="entry name" value="B-lactam Antibiotic, Isopenicillin N Synthase, Chain"/>
    <property type="match status" value="1"/>
</dbReference>
<evidence type="ECO:0000256" key="2">
    <source>
        <dbReference type="RuleBase" id="RU003682"/>
    </source>
</evidence>
<name>A0A4U0WAZ7_9PEZI</name>
<feature type="domain" description="Fe2OG dioxygenase" evidence="4">
    <location>
        <begin position="198"/>
        <end position="302"/>
    </location>
</feature>
<dbReference type="Pfam" id="PF14226">
    <property type="entry name" value="DIOX_N"/>
    <property type="match status" value="1"/>
</dbReference>
<dbReference type="Proteomes" id="UP000308768">
    <property type="component" value="Unassembled WGS sequence"/>
</dbReference>
<dbReference type="InterPro" id="IPR027443">
    <property type="entry name" value="IPNS-like_sf"/>
</dbReference>
<dbReference type="InterPro" id="IPR026992">
    <property type="entry name" value="DIOX_N"/>
</dbReference>
<evidence type="ECO:0000313" key="5">
    <source>
        <dbReference type="EMBL" id="TKA59820.1"/>
    </source>
</evidence>
<dbReference type="OrthoDB" id="288590at2759"/>
<keyword evidence="6" id="KW-1185">Reference proteome</keyword>
<keyword evidence="2" id="KW-0408">Iron</keyword>
<evidence type="ECO:0000256" key="3">
    <source>
        <dbReference type="SAM" id="MobiDB-lite"/>
    </source>
</evidence>
<keyword evidence="2" id="KW-0560">Oxidoreductase</keyword>
<sequence length="365" mass="39824">MAIPDLSSSPWDSNPSTYPPFPEDVHTAPLVTVSLGKLEAEDTDEHGSLLAACKALGFFYLDMRGCTNGETLLQDADAMFGLMGDFFALPGAEKEKYDFSAREVYYGYKGVGAEVIDKNGTRDRNELYNACPPISKDDILSLSPPLPAPSLITDNRAALARYMASNNTVLTTLFDSLTIALALPPGTLTALHRVAASSGCHARFIRAPPQPPHDRRTALAEHTDFGSLTVLFNRVGGLQVQLPGSVAWVYVRPRPGHAIVNLGDAMVKFTGGLLRSNLHRVVAPSGAQADAVRYSLVYFCRPEHEVRLRRLTGGLLGEKASGEDGDEEASTSREWIHRRHMGRKVKFFKGPETWENTKGTEGVRV</sequence>
<evidence type="ECO:0000313" key="6">
    <source>
        <dbReference type="Proteomes" id="UP000308768"/>
    </source>
</evidence>
<dbReference type="PANTHER" id="PTHR47990">
    <property type="entry name" value="2-OXOGLUTARATE (2OG) AND FE(II)-DEPENDENT OXYGENASE SUPERFAMILY PROTEIN-RELATED"/>
    <property type="match status" value="1"/>
</dbReference>
<dbReference type="PROSITE" id="PS51471">
    <property type="entry name" value="FE2OG_OXY"/>
    <property type="match status" value="1"/>
</dbReference>
<dbReference type="InterPro" id="IPR044861">
    <property type="entry name" value="IPNS-like_FE2OG_OXY"/>
</dbReference>
<proteinExistence type="inferred from homology"/>
<feature type="compositionally biased region" description="Polar residues" evidence="3">
    <location>
        <begin position="1"/>
        <end position="16"/>
    </location>
</feature>
<comment type="caution">
    <text evidence="5">The sequence shown here is derived from an EMBL/GenBank/DDBJ whole genome shotgun (WGS) entry which is preliminary data.</text>
</comment>
<dbReference type="AlphaFoldDB" id="A0A4U0WAZ7"/>
<accession>A0A4U0WAZ7</accession>
<dbReference type="GO" id="GO:0044283">
    <property type="term" value="P:small molecule biosynthetic process"/>
    <property type="evidence" value="ECO:0007669"/>
    <property type="project" value="UniProtKB-ARBA"/>
</dbReference>
<dbReference type="GO" id="GO:0016491">
    <property type="term" value="F:oxidoreductase activity"/>
    <property type="evidence" value="ECO:0007669"/>
    <property type="project" value="UniProtKB-KW"/>
</dbReference>
<dbReference type="Pfam" id="PF03171">
    <property type="entry name" value="2OG-FeII_Oxy"/>
    <property type="match status" value="1"/>
</dbReference>
<dbReference type="EMBL" id="NAJN01001939">
    <property type="protein sequence ID" value="TKA59820.1"/>
    <property type="molecule type" value="Genomic_DNA"/>
</dbReference>